<dbReference type="PANTHER" id="PTHR11668">
    <property type="entry name" value="SERINE/THREONINE PROTEIN PHOSPHATASE"/>
    <property type="match status" value="1"/>
</dbReference>
<dbReference type="GO" id="GO:0005509">
    <property type="term" value="F:calcium ion binding"/>
    <property type="evidence" value="ECO:0007669"/>
    <property type="project" value="InterPro"/>
</dbReference>
<dbReference type="InterPro" id="IPR050341">
    <property type="entry name" value="PP1_catalytic_subunit"/>
</dbReference>
<dbReference type="Proteomes" id="UP001057455">
    <property type="component" value="Unassembled WGS sequence"/>
</dbReference>
<dbReference type="AlphaFoldDB" id="A0A9W5WTV3"/>
<feature type="compositionally biased region" description="Basic and acidic residues" evidence="1">
    <location>
        <begin position="441"/>
        <end position="454"/>
    </location>
</feature>
<feature type="region of interest" description="Disordered" evidence="1">
    <location>
        <begin position="437"/>
        <end position="477"/>
    </location>
</feature>
<proteinExistence type="predicted"/>
<dbReference type="GO" id="GO:0005737">
    <property type="term" value="C:cytoplasm"/>
    <property type="evidence" value="ECO:0007669"/>
    <property type="project" value="TreeGrafter"/>
</dbReference>
<sequence length="1137" mass="127088">MDFESNIESLQNELEHLDSDSFTLEMLPEQEEHISQLEDTEVKMDPSFASLKSFGDEYRTNQVDAVAGSTASGGSKTSFLRWHSQGNLLMEMKREDVRMRREARNLVENSSRSDSGDGDFGQVRPCEGKEVDVDDCSTNIHTLFFTPHSHSQPVNNAVISFLLKTFRNMDDSKLISAPFELASEIEQFRGRIFEIMNREYNSCTFSEALITVAFNQYAGMTHPGYMTLDEYLSMMGVYKGVFANETMTRFVFDSMDRRRKLMITLNDFIAGMVACSPQAKHKVTSAAGRLRLQHIFRAYDIKRKGYLSRDALGIMLGHIQQLEHITNGLKDEDMGRPFNTMRSTEPLNGMNTHEGTRTLDELLDLIMSTYENGFGYDAFYSCVENDLIKGTHLLLRSDKDFAGTVGHHLLHALGHVVIPSPPVVQHEELPQADNTKILANDPEHTSTPRADSVKKPSLWSTTNSPRSQDAHNFSPSRYTGKFANDDYFGTSELARINKVAGEYHVPKSAREQNTFSPLGAALKPLFNSDTHKTRSLELVTRHAGLQPAFQTFSPNRMKGKYASMDNDYSFDPRVDRPFSSGDAVTAAQWWCNSLEEDNDVYHYQNRFSSMKQLDGDIKAIVSTGDAYSSHLTNNRTVSDDSPTGGRLSQKRAGTDGIVRTGRFGISSLVHSLEQSVEVPELSLPSTNDHVDDGSPDVSTKEELPLDDSTNVDGNLGCTGQCGDESTSDMILGSPSVILEELGLSADSIDIELDAILRRRMIDLCRRYRARFVGFNSTMLSDYAVALKVFGAIYRCAFKSDDYHPIFQRFGWCSYKELLELCDVVCNVVRQEANVIHIQGTTQLHGPLNGDVHTLLDSFNTLGWPLHGDSCENIVNKLVDATVYAKGESTKLVFLGDMIGDVEGFSLETLVLLFSLKVLFPYHVFLLRGGREASYRNYKSPLFREIHTKLRNNAKMLKLGDDEALLLQSAHELYHRVFDVFEHLSLAACLSDKVLCVHGSLSPTFCSVNSLATIQKPLAIPAVPANDGHGSTVKCDNVHARNALFGRLSSVDYDNKEYRFHVQFNNEDMVSCLDRAGLSMLVTTASNIGNGYTYTHDERVLQLGGCTAGGIYSAALLREHRTTHYFITHRSLPVSQNF</sequence>
<keyword evidence="4" id="KW-1185">Reference proteome</keyword>
<feature type="domain" description="EF-hand" evidence="2">
    <location>
        <begin position="287"/>
        <end position="322"/>
    </location>
</feature>
<dbReference type="InterPro" id="IPR006186">
    <property type="entry name" value="Ser/Thr-sp_prot-phosphatase"/>
</dbReference>
<dbReference type="InterPro" id="IPR002048">
    <property type="entry name" value="EF_hand_dom"/>
</dbReference>
<dbReference type="SUPFAM" id="SSF56300">
    <property type="entry name" value="Metallo-dependent phosphatases"/>
    <property type="match status" value="1"/>
</dbReference>
<dbReference type="OrthoDB" id="442428at2759"/>
<dbReference type="GO" id="GO:0005634">
    <property type="term" value="C:nucleus"/>
    <property type="evidence" value="ECO:0007669"/>
    <property type="project" value="TreeGrafter"/>
</dbReference>
<keyword evidence="3" id="KW-0808">Transferase</keyword>
<feature type="region of interest" description="Disordered" evidence="1">
    <location>
        <begin position="104"/>
        <end position="124"/>
    </location>
</feature>
<dbReference type="PROSITE" id="PS50222">
    <property type="entry name" value="EF_HAND_2"/>
    <property type="match status" value="1"/>
</dbReference>
<protein>
    <submittedName>
        <fullName evidence="3">Serine threonine kinase</fullName>
    </submittedName>
</protein>
<dbReference type="PRINTS" id="PR00114">
    <property type="entry name" value="STPHPHTASE"/>
</dbReference>
<feature type="compositionally biased region" description="Polar residues" evidence="1">
    <location>
        <begin position="631"/>
        <end position="641"/>
    </location>
</feature>
<reference evidence="3" key="1">
    <citation type="submission" date="2019-12" db="EMBL/GenBank/DDBJ databases">
        <title>Genome sequence of Babesia ovis.</title>
        <authorList>
            <person name="Yamagishi J."/>
            <person name="Sevinc F."/>
            <person name="Xuan X."/>
        </authorList>
    </citation>
    <scope>NUCLEOTIDE SEQUENCE</scope>
    <source>
        <strain evidence="3">Selcuk</strain>
    </source>
</reference>
<gene>
    <name evidence="3" type="ORF">BaOVIS_005930</name>
</gene>
<name>A0A9W5WTV3_BABOV</name>
<dbReference type="Gene3D" id="3.60.21.10">
    <property type="match status" value="1"/>
</dbReference>
<dbReference type="InterPro" id="IPR011992">
    <property type="entry name" value="EF-hand-dom_pair"/>
</dbReference>
<dbReference type="EMBL" id="BLIY01000006">
    <property type="protein sequence ID" value="GFE53189.1"/>
    <property type="molecule type" value="Genomic_DNA"/>
</dbReference>
<feature type="region of interest" description="Disordered" evidence="1">
    <location>
        <begin position="631"/>
        <end position="653"/>
    </location>
</feature>
<evidence type="ECO:0000313" key="3">
    <source>
        <dbReference type="EMBL" id="GFE53189.1"/>
    </source>
</evidence>
<dbReference type="GO" id="GO:0016301">
    <property type="term" value="F:kinase activity"/>
    <property type="evidence" value="ECO:0007669"/>
    <property type="project" value="UniProtKB-KW"/>
</dbReference>
<dbReference type="InterPro" id="IPR029052">
    <property type="entry name" value="Metallo-depent_PP-like"/>
</dbReference>
<evidence type="ECO:0000259" key="2">
    <source>
        <dbReference type="PROSITE" id="PS50222"/>
    </source>
</evidence>
<comment type="caution">
    <text evidence="3">The sequence shown here is derived from an EMBL/GenBank/DDBJ whole genome shotgun (WGS) entry which is preliminary data.</text>
</comment>
<dbReference type="SMART" id="SM00156">
    <property type="entry name" value="PP2Ac"/>
    <property type="match status" value="1"/>
</dbReference>
<dbReference type="PANTHER" id="PTHR11668:SF509">
    <property type="entry name" value="SERINE_THREONINE-PROTEIN PHOSPHATASE"/>
    <property type="match status" value="1"/>
</dbReference>
<dbReference type="SUPFAM" id="SSF47473">
    <property type="entry name" value="EF-hand"/>
    <property type="match status" value="1"/>
</dbReference>
<feature type="compositionally biased region" description="Polar residues" evidence="1">
    <location>
        <begin position="458"/>
        <end position="477"/>
    </location>
</feature>
<evidence type="ECO:0000256" key="1">
    <source>
        <dbReference type="SAM" id="MobiDB-lite"/>
    </source>
</evidence>
<evidence type="ECO:0000313" key="4">
    <source>
        <dbReference type="Proteomes" id="UP001057455"/>
    </source>
</evidence>
<feature type="region of interest" description="Disordered" evidence="1">
    <location>
        <begin position="679"/>
        <end position="709"/>
    </location>
</feature>
<accession>A0A9W5WTV3</accession>
<feature type="compositionally biased region" description="Basic and acidic residues" evidence="1">
    <location>
        <begin position="688"/>
        <end position="703"/>
    </location>
</feature>
<dbReference type="GO" id="GO:0004722">
    <property type="term" value="F:protein serine/threonine phosphatase activity"/>
    <property type="evidence" value="ECO:0007669"/>
    <property type="project" value="TreeGrafter"/>
</dbReference>
<dbReference type="Gene3D" id="1.10.238.10">
    <property type="entry name" value="EF-hand"/>
    <property type="match status" value="1"/>
</dbReference>
<keyword evidence="3" id="KW-0418">Kinase</keyword>
<organism evidence="3 4">
    <name type="scientific">Babesia ovis</name>
    <dbReference type="NCBI Taxonomy" id="5869"/>
    <lineage>
        <taxon>Eukaryota</taxon>
        <taxon>Sar</taxon>
        <taxon>Alveolata</taxon>
        <taxon>Apicomplexa</taxon>
        <taxon>Aconoidasida</taxon>
        <taxon>Piroplasmida</taxon>
        <taxon>Babesiidae</taxon>
        <taxon>Babesia</taxon>
    </lineage>
</organism>